<keyword evidence="4" id="KW-0812">Transmembrane</keyword>
<comment type="caution">
    <text evidence="8">The sequence shown here is derived from an EMBL/GenBank/DDBJ whole genome shotgun (WGS) entry which is preliminary data.</text>
</comment>
<dbReference type="GO" id="GO:0005886">
    <property type="term" value="C:plasma membrane"/>
    <property type="evidence" value="ECO:0007669"/>
    <property type="project" value="UniProtKB-SubCell"/>
</dbReference>
<reference evidence="8" key="1">
    <citation type="submission" date="2021-02" db="EMBL/GenBank/DDBJ databases">
        <authorList>
            <person name="Nowell W R."/>
        </authorList>
    </citation>
    <scope>NUCLEOTIDE SEQUENCE</scope>
</reference>
<evidence type="ECO:0000256" key="4">
    <source>
        <dbReference type="ARBA" id="ARBA00022692"/>
    </source>
</evidence>
<comment type="subcellular location">
    <subcellularLocation>
        <location evidence="1">Cell membrane</location>
        <topology evidence="1">Multi-pass membrane protein</topology>
    </subcellularLocation>
</comment>
<evidence type="ECO:0000256" key="3">
    <source>
        <dbReference type="ARBA" id="ARBA00022475"/>
    </source>
</evidence>
<evidence type="ECO:0000256" key="6">
    <source>
        <dbReference type="ARBA" id="ARBA00023136"/>
    </source>
</evidence>
<dbReference type="GO" id="GO:0038023">
    <property type="term" value="F:signaling receptor activity"/>
    <property type="evidence" value="ECO:0007669"/>
    <property type="project" value="InterPro"/>
</dbReference>
<keyword evidence="3" id="KW-1003">Cell membrane</keyword>
<evidence type="ECO:0000313" key="8">
    <source>
        <dbReference type="EMBL" id="CAF4335050.1"/>
    </source>
</evidence>
<dbReference type="AlphaFoldDB" id="A0A820K1L4"/>
<evidence type="ECO:0000256" key="2">
    <source>
        <dbReference type="ARBA" id="ARBA00022448"/>
    </source>
</evidence>
<evidence type="ECO:0000313" key="9">
    <source>
        <dbReference type="Proteomes" id="UP000663881"/>
    </source>
</evidence>
<dbReference type="InterPro" id="IPR026612">
    <property type="entry name" value="STRA6-like"/>
</dbReference>
<dbReference type="EMBL" id="CAJOAY010019969">
    <property type="protein sequence ID" value="CAF4335050.1"/>
    <property type="molecule type" value="Genomic_DNA"/>
</dbReference>
<sequence>MGGILYMCRLDYSPLGRKLESWDDGFNAYCGFIHTECTHRHPILLLFTAYLLDMNKKKSKPITITNPLAISTDLTLQNEEEIRKRRRRIIQKWQMIVFLIRNPLFVFYRKAYFKQFHFVENHLVQWRNNVQVTQMMLRRLNSV</sequence>
<protein>
    <submittedName>
        <fullName evidence="8">Uncharacterized protein</fullName>
    </submittedName>
</protein>
<evidence type="ECO:0000256" key="1">
    <source>
        <dbReference type="ARBA" id="ARBA00004651"/>
    </source>
</evidence>
<proteinExistence type="predicted"/>
<dbReference type="GO" id="GO:0071939">
    <property type="term" value="P:vitamin A import into cell"/>
    <property type="evidence" value="ECO:0007669"/>
    <property type="project" value="TreeGrafter"/>
</dbReference>
<name>A0A820K1L4_9BILA</name>
<dbReference type="Pfam" id="PF14752">
    <property type="entry name" value="RBP_receptor"/>
    <property type="match status" value="1"/>
</dbReference>
<dbReference type="PANTHER" id="PTHR21444">
    <property type="entry name" value="COILED-COIL DOMAIN-CONTAINING PROTEIN 180"/>
    <property type="match status" value="1"/>
</dbReference>
<keyword evidence="2" id="KW-0813">Transport</keyword>
<organism evidence="8 9">
    <name type="scientific">Adineta steineri</name>
    <dbReference type="NCBI Taxonomy" id="433720"/>
    <lineage>
        <taxon>Eukaryota</taxon>
        <taxon>Metazoa</taxon>
        <taxon>Spiralia</taxon>
        <taxon>Gnathifera</taxon>
        <taxon>Rotifera</taxon>
        <taxon>Eurotatoria</taxon>
        <taxon>Bdelloidea</taxon>
        <taxon>Adinetida</taxon>
        <taxon>Adinetidae</taxon>
        <taxon>Adineta</taxon>
    </lineage>
</organism>
<gene>
    <name evidence="8" type="ORF">OKA104_LOCUS47975</name>
</gene>
<accession>A0A820K1L4</accession>
<keyword evidence="5" id="KW-1133">Transmembrane helix</keyword>
<dbReference type="Proteomes" id="UP000663881">
    <property type="component" value="Unassembled WGS sequence"/>
</dbReference>
<keyword evidence="6" id="KW-0472">Membrane</keyword>
<evidence type="ECO:0000256" key="5">
    <source>
        <dbReference type="ARBA" id="ARBA00022989"/>
    </source>
</evidence>
<evidence type="ECO:0000256" key="7">
    <source>
        <dbReference type="ARBA" id="ARBA00023170"/>
    </source>
</evidence>
<dbReference type="GO" id="GO:0034632">
    <property type="term" value="F:retinol transmembrane transporter activity"/>
    <property type="evidence" value="ECO:0007669"/>
    <property type="project" value="InterPro"/>
</dbReference>
<keyword evidence="7" id="KW-0675">Receptor</keyword>
<dbReference type="PANTHER" id="PTHR21444:SF15">
    <property type="entry name" value="RECEPTOR FOR RETINOL UPTAKE STRA6"/>
    <property type="match status" value="1"/>
</dbReference>